<proteinExistence type="predicted"/>
<comment type="caution">
    <text evidence="7">The sequence shown here is derived from an EMBL/GenBank/DDBJ whole genome shotgun (WGS) entry which is preliminary data.</text>
</comment>
<dbReference type="GO" id="GO:0005524">
    <property type="term" value="F:ATP binding"/>
    <property type="evidence" value="ECO:0007669"/>
    <property type="project" value="UniProtKB-KW"/>
</dbReference>
<dbReference type="PANTHER" id="PTHR45870">
    <property type="entry name" value="TUBULIN MONOGLYCYLASE TTLL3"/>
    <property type="match status" value="1"/>
</dbReference>
<gene>
    <name evidence="7" type="ORF">PAPOLLO_LOCUS26770</name>
</gene>
<name>A0A8S3YBU0_PARAO</name>
<dbReference type="Proteomes" id="UP000691718">
    <property type="component" value="Unassembled WGS sequence"/>
</dbReference>
<comment type="subcellular location">
    <subcellularLocation>
        <location evidence="1">Cytoplasm</location>
    </subcellularLocation>
</comment>
<feature type="region of interest" description="Disordered" evidence="6">
    <location>
        <begin position="65"/>
        <end position="86"/>
    </location>
</feature>
<keyword evidence="8" id="KW-1185">Reference proteome</keyword>
<dbReference type="GO" id="GO:0060271">
    <property type="term" value="P:cilium assembly"/>
    <property type="evidence" value="ECO:0007669"/>
    <property type="project" value="TreeGrafter"/>
</dbReference>
<keyword evidence="5" id="KW-0067">ATP-binding</keyword>
<keyword evidence="4" id="KW-0547">Nucleotide-binding</keyword>
<accession>A0A8S3YBU0</accession>
<dbReference type="GO" id="GO:0015630">
    <property type="term" value="C:microtubule cytoskeleton"/>
    <property type="evidence" value="ECO:0007669"/>
    <property type="project" value="TreeGrafter"/>
</dbReference>
<dbReference type="OrthoDB" id="202825at2759"/>
<dbReference type="EMBL" id="CAJQZP010001607">
    <property type="protein sequence ID" value="CAG5056554.1"/>
    <property type="molecule type" value="Genomic_DNA"/>
</dbReference>
<dbReference type="PANTHER" id="PTHR45870:SF2">
    <property type="entry name" value="TUBULIN MONOGLYCYLASE TTLL3"/>
    <property type="match status" value="1"/>
</dbReference>
<dbReference type="InterPro" id="IPR004344">
    <property type="entry name" value="TTL/TTLL_fam"/>
</dbReference>
<evidence type="ECO:0000256" key="3">
    <source>
        <dbReference type="ARBA" id="ARBA00022598"/>
    </source>
</evidence>
<evidence type="ECO:0000256" key="6">
    <source>
        <dbReference type="SAM" id="MobiDB-lite"/>
    </source>
</evidence>
<dbReference type="GO" id="GO:0003341">
    <property type="term" value="P:cilium movement"/>
    <property type="evidence" value="ECO:0007669"/>
    <property type="project" value="TreeGrafter"/>
</dbReference>
<evidence type="ECO:0000313" key="8">
    <source>
        <dbReference type="Proteomes" id="UP000691718"/>
    </source>
</evidence>
<reference evidence="7" key="1">
    <citation type="submission" date="2021-04" db="EMBL/GenBank/DDBJ databases">
        <authorList>
            <person name="Tunstrom K."/>
        </authorList>
    </citation>
    <scope>NUCLEOTIDE SEQUENCE</scope>
</reference>
<protein>
    <submittedName>
        <fullName evidence="7">(apollo) hypothetical protein</fullName>
    </submittedName>
</protein>
<keyword evidence="2" id="KW-0963">Cytoplasm</keyword>
<dbReference type="AlphaFoldDB" id="A0A8S3YBU0"/>
<dbReference type="GO" id="GO:0070736">
    <property type="term" value="F:protein-glycine ligase activity, initiating"/>
    <property type="evidence" value="ECO:0007669"/>
    <property type="project" value="TreeGrafter"/>
</dbReference>
<evidence type="ECO:0000256" key="4">
    <source>
        <dbReference type="ARBA" id="ARBA00022741"/>
    </source>
</evidence>
<evidence type="ECO:0000256" key="2">
    <source>
        <dbReference type="ARBA" id="ARBA00022490"/>
    </source>
</evidence>
<dbReference type="InterPro" id="IPR051437">
    <property type="entry name" value="TTLL_monoglycylase"/>
</dbReference>
<dbReference type="GO" id="GO:0005930">
    <property type="term" value="C:axoneme"/>
    <property type="evidence" value="ECO:0007669"/>
    <property type="project" value="TreeGrafter"/>
</dbReference>
<sequence>MPIRKKKTKRTKKAKLKDDSRNKYDIRKKAISGKTISDTQKPNVIKCVKGGLKRLHSPLNRIATLHSKNNGKGDPTTTKNPYHSTGLSPKETSYLISCYQNRSSRYLKLKDLAAEAKRQNKIFTIYGTCGSIRKALLQRGWVEKIPPNRMTLTNIFNGTICSKSEIHCELEKLLLSNLVQKCNPNFVWRENHEHYETTIDMKNECNAIINKLKSDALWTSKQGLCNSMKINYWFYIEDVAEVNCPRTYDCCNTFEIEEFISDYKITACTSLIKLVLSQLANKRSIFVENGTLSLSVIKFALNRCKEYILRKQNKDIDRTIKTVSTGKWNTFLKKYYRLVTQEEFFEVDKHNKLPLYISYTQFLLQEIYKYRPQAKCEGYHNIWIIKPAYCSRGRGIRMASKLGVIRSLLNKTNNYTYVVQKYIGEDKVWDNIIYPGMKKSIIGIMLSCQDTMPICKNRFELYGCDFLLDEEYTPWLIEINSCPDLNRTTEVTAKVCPAVVDDIVKVVIDYMADPNASTGQFECIYRQAMTVPRFSSASDLIVKGISLTNDYFYKGNAEITQLPGSAYLSDENENLEAQLTKMI</sequence>
<evidence type="ECO:0000313" key="7">
    <source>
        <dbReference type="EMBL" id="CAG5056554.1"/>
    </source>
</evidence>
<evidence type="ECO:0000256" key="5">
    <source>
        <dbReference type="ARBA" id="ARBA00022840"/>
    </source>
</evidence>
<evidence type="ECO:0000256" key="1">
    <source>
        <dbReference type="ARBA" id="ARBA00004496"/>
    </source>
</evidence>
<dbReference type="Pfam" id="PF03133">
    <property type="entry name" value="TTL"/>
    <property type="match status" value="2"/>
</dbReference>
<feature type="compositionally biased region" description="Polar residues" evidence="6">
    <location>
        <begin position="66"/>
        <end position="86"/>
    </location>
</feature>
<organism evidence="7 8">
    <name type="scientific">Parnassius apollo</name>
    <name type="common">Apollo butterfly</name>
    <name type="synonym">Papilio apollo</name>
    <dbReference type="NCBI Taxonomy" id="110799"/>
    <lineage>
        <taxon>Eukaryota</taxon>
        <taxon>Metazoa</taxon>
        <taxon>Ecdysozoa</taxon>
        <taxon>Arthropoda</taxon>
        <taxon>Hexapoda</taxon>
        <taxon>Insecta</taxon>
        <taxon>Pterygota</taxon>
        <taxon>Neoptera</taxon>
        <taxon>Endopterygota</taxon>
        <taxon>Lepidoptera</taxon>
        <taxon>Glossata</taxon>
        <taxon>Ditrysia</taxon>
        <taxon>Papilionoidea</taxon>
        <taxon>Papilionidae</taxon>
        <taxon>Parnassiinae</taxon>
        <taxon>Parnassini</taxon>
        <taxon>Parnassius</taxon>
        <taxon>Parnassius</taxon>
    </lineage>
</organism>
<keyword evidence="3" id="KW-0436">Ligase</keyword>
<feature type="compositionally biased region" description="Basic residues" evidence="6">
    <location>
        <begin position="1"/>
        <end position="15"/>
    </location>
</feature>
<feature type="region of interest" description="Disordered" evidence="6">
    <location>
        <begin position="1"/>
        <end position="22"/>
    </location>
</feature>